<keyword evidence="2 5" id="KW-0812">Transmembrane</keyword>
<evidence type="ECO:0000313" key="7">
    <source>
        <dbReference type="EMBL" id="MBK1643098.1"/>
    </source>
</evidence>
<comment type="caution">
    <text evidence="7">The sequence shown here is derived from an EMBL/GenBank/DDBJ whole genome shotgun (WGS) entry which is preliminary data.</text>
</comment>
<dbReference type="InterPro" id="IPR010432">
    <property type="entry name" value="RDD"/>
</dbReference>
<evidence type="ECO:0000256" key="3">
    <source>
        <dbReference type="ARBA" id="ARBA00022989"/>
    </source>
</evidence>
<keyword evidence="3 5" id="KW-1133">Transmembrane helix</keyword>
<keyword evidence="4 5" id="KW-0472">Membrane</keyword>
<dbReference type="PANTHER" id="PTHR38480">
    <property type="entry name" value="SLR0254 PROTEIN"/>
    <property type="match status" value="1"/>
</dbReference>
<feature type="domain" description="RDD" evidence="6">
    <location>
        <begin position="24"/>
        <end position="145"/>
    </location>
</feature>
<reference evidence="7 8" key="1">
    <citation type="journal article" date="2020" name="Microorganisms">
        <title>Osmotic Adaptation and Compatible Solute Biosynthesis of Phototrophic Bacteria as Revealed from Genome Analyses.</title>
        <authorList>
            <person name="Imhoff J.F."/>
            <person name="Rahn T."/>
            <person name="Kunzel S."/>
            <person name="Keller A."/>
            <person name="Neulinger S.C."/>
        </authorList>
    </citation>
    <scope>NUCLEOTIDE SEQUENCE [LARGE SCALE GENOMIC DNA]</scope>
    <source>
        <strain evidence="7 8">DSM 21303</strain>
    </source>
</reference>
<dbReference type="EMBL" id="NRSD01000001">
    <property type="protein sequence ID" value="MBK1643098.1"/>
    <property type="molecule type" value="Genomic_DNA"/>
</dbReference>
<accession>A0A9X1B7C1</accession>
<dbReference type="Pfam" id="PF06271">
    <property type="entry name" value="RDD"/>
    <property type="match status" value="1"/>
</dbReference>
<evidence type="ECO:0000256" key="4">
    <source>
        <dbReference type="ARBA" id="ARBA00023136"/>
    </source>
</evidence>
<evidence type="ECO:0000313" key="8">
    <source>
        <dbReference type="Proteomes" id="UP001138802"/>
    </source>
</evidence>
<protein>
    <submittedName>
        <fullName evidence="7">RDD family protein</fullName>
    </submittedName>
</protein>
<dbReference type="GO" id="GO:0016020">
    <property type="term" value="C:membrane"/>
    <property type="evidence" value="ECO:0007669"/>
    <property type="project" value="UniProtKB-SubCell"/>
</dbReference>
<keyword evidence="8" id="KW-1185">Reference proteome</keyword>
<gene>
    <name evidence="7" type="ORF">CKO25_00190</name>
</gene>
<comment type="subcellular location">
    <subcellularLocation>
        <location evidence="1">Membrane</location>
        <topology evidence="1">Multi-pass membrane protein</topology>
    </subcellularLocation>
</comment>
<evidence type="ECO:0000259" key="6">
    <source>
        <dbReference type="Pfam" id="PF06271"/>
    </source>
</evidence>
<dbReference type="PANTHER" id="PTHR38480:SF1">
    <property type="entry name" value="SLR0254 PROTEIN"/>
    <property type="match status" value="1"/>
</dbReference>
<proteinExistence type="predicted"/>
<evidence type="ECO:0000256" key="1">
    <source>
        <dbReference type="ARBA" id="ARBA00004141"/>
    </source>
</evidence>
<dbReference type="Proteomes" id="UP001138802">
    <property type="component" value="Unassembled WGS sequence"/>
</dbReference>
<sequence>MPPSSIDTIRFHETPEGIDLALRVAGPVVRALALVIDVLIRLAILVVALPLLALPGVGAGIFLLLLFGLEWLYPVFYEVRHGATPGKRALGLTVVHEDGTPVGLSASLIRNLLRVVDFLPLLYAVGLVSCLVDRDFRRLGDLAAGTLVIHHTPPQPQAQGLDVPPRRPPPGLPSALQQAILAFAERGRSLSPARRGELAEILAGPHGLRGSAAVAAVEGWAAWIASGAGDAPALPQPNPRGAQPPP</sequence>
<evidence type="ECO:0000256" key="5">
    <source>
        <dbReference type="SAM" id="Phobius"/>
    </source>
</evidence>
<evidence type="ECO:0000256" key="2">
    <source>
        <dbReference type="ARBA" id="ARBA00022692"/>
    </source>
</evidence>
<organism evidence="7 8">
    <name type="scientific">Thiocapsa imhoffii</name>
    <dbReference type="NCBI Taxonomy" id="382777"/>
    <lineage>
        <taxon>Bacteria</taxon>
        <taxon>Pseudomonadati</taxon>
        <taxon>Pseudomonadota</taxon>
        <taxon>Gammaproteobacteria</taxon>
        <taxon>Chromatiales</taxon>
        <taxon>Chromatiaceae</taxon>
        <taxon>Thiocapsa</taxon>
    </lineage>
</organism>
<dbReference type="AlphaFoldDB" id="A0A9X1B7C1"/>
<feature type="transmembrane region" description="Helical" evidence="5">
    <location>
        <begin position="47"/>
        <end position="69"/>
    </location>
</feature>
<name>A0A9X1B7C1_9GAMM</name>